<dbReference type="InterPro" id="IPR016024">
    <property type="entry name" value="ARM-type_fold"/>
</dbReference>
<name>A0A9W7KUD6_9STRA</name>
<evidence type="ECO:0000313" key="3">
    <source>
        <dbReference type="Proteomes" id="UP001165122"/>
    </source>
</evidence>
<dbReference type="Proteomes" id="UP001165122">
    <property type="component" value="Unassembled WGS sequence"/>
</dbReference>
<dbReference type="AlphaFoldDB" id="A0A9W7KUD6"/>
<feature type="region of interest" description="Disordered" evidence="1">
    <location>
        <begin position="43"/>
        <end position="64"/>
    </location>
</feature>
<gene>
    <name evidence="2" type="ORF">TrLO_g9693</name>
</gene>
<dbReference type="SUPFAM" id="SSF48371">
    <property type="entry name" value="ARM repeat"/>
    <property type="match status" value="1"/>
</dbReference>
<organism evidence="2 3">
    <name type="scientific">Triparma laevis f. longispina</name>
    <dbReference type="NCBI Taxonomy" id="1714387"/>
    <lineage>
        <taxon>Eukaryota</taxon>
        <taxon>Sar</taxon>
        <taxon>Stramenopiles</taxon>
        <taxon>Ochrophyta</taxon>
        <taxon>Bolidophyceae</taxon>
        <taxon>Parmales</taxon>
        <taxon>Triparmaceae</taxon>
        <taxon>Triparma</taxon>
    </lineage>
</organism>
<dbReference type="OrthoDB" id="443402at2759"/>
<dbReference type="EMBL" id="BRXW01000170">
    <property type="protein sequence ID" value="GMI12033.1"/>
    <property type="molecule type" value="Genomic_DNA"/>
</dbReference>
<dbReference type="InterPro" id="IPR029063">
    <property type="entry name" value="SAM-dependent_MTases_sf"/>
</dbReference>
<sequence>MPVNAARTLSIALSSITPKCPSPVNHVTDLWTKLRASNLAHEASRSTFESRVPDSGPADSDPAESLAKSLAYEEYTRAYPTNSAFRSSVTSRLNGSPLHLQETTHGEIPFPSISHILSDLKTFGPKNPGNFVDLGSGVGQYVLITLINIPSFPYLTHQLLSPVISASLLDSTFSSCIGIELQKDANDEAISASNNLTDSTRIQFMNSNILSPTSLSTWSSTSTSVLLLHGHCFGPSLLSSISDSVIPLTPGSFIISTSAPLTSPYLQNLGSRTIKTSWGDCTIYYQQRVDQNSTLNPLSDDNTSDLSQTRYILKYIIPLLSEPSLRTSSILCLAFSSSSEESALKIHSLNGTSLILEILKSSEELRDKASCLIALNNLCTVTVIGRSVDVRSLIPVLERIEEGLIQAMLNLILSVFKCDVDKVKNELSYDDFECFEGIYEEADELIRMLKK</sequence>
<evidence type="ECO:0000256" key="1">
    <source>
        <dbReference type="SAM" id="MobiDB-lite"/>
    </source>
</evidence>
<keyword evidence="3" id="KW-1185">Reference proteome</keyword>
<accession>A0A9W7KUD6</accession>
<evidence type="ECO:0008006" key="4">
    <source>
        <dbReference type="Google" id="ProtNLM"/>
    </source>
</evidence>
<comment type="caution">
    <text evidence="2">The sequence shown here is derived from an EMBL/GenBank/DDBJ whole genome shotgun (WGS) entry which is preliminary data.</text>
</comment>
<evidence type="ECO:0000313" key="2">
    <source>
        <dbReference type="EMBL" id="GMI12033.1"/>
    </source>
</evidence>
<protein>
    <recommendedName>
        <fullName evidence="4">DOT1 domain-containing protein</fullName>
    </recommendedName>
</protein>
<dbReference type="Gene3D" id="3.40.50.150">
    <property type="entry name" value="Vaccinia Virus protein VP39"/>
    <property type="match status" value="1"/>
</dbReference>
<proteinExistence type="predicted"/>
<reference evidence="3" key="1">
    <citation type="journal article" date="2023" name="Commun. Biol.">
        <title>Genome analysis of Parmales, the sister group of diatoms, reveals the evolutionary specialization of diatoms from phago-mixotrophs to photoautotrophs.</title>
        <authorList>
            <person name="Ban H."/>
            <person name="Sato S."/>
            <person name="Yoshikawa S."/>
            <person name="Yamada K."/>
            <person name="Nakamura Y."/>
            <person name="Ichinomiya M."/>
            <person name="Sato N."/>
            <person name="Blanc-Mathieu R."/>
            <person name="Endo H."/>
            <person name="Kuwata A."/>
            <person name="Ogata H."/>
        </authorList>
    </citation>
    <scope>NUCLEOTIDE SEQUENCE [LARGE SCALE GENOMIC DNA]</scope>
    <source>
        <strain evidence="3">NIES 3700</strain>
    </source>
</reference>
<dbReference type="SUPFAM" id="SSF53335">
    <property type="entry name" value="S-adenosyl-L-methionine-dependent methyltransferases"/>
    <property type="match status" value="1"/>
</dbReference>